<feature type="transmembrane region" description="Helical" evidence="8">
    <location>
        <begin position="208"/>
        <end position="231"/>
    </location>
</feature>
<dbReference type="Gene3D" id="3.30.450.20">
    <property type="entry name" value="PAS domain"/>
    <property type="match status" value="1"/>
</dbReference>
<dbReference type="InterPro" id="IPR004089">
    <property type="entry name" value="MCPsignal_dom"/>
</dbReference>
<dbReference type="GO" id="GO:0007165">
    <property type="term" value="P:signal transduction"/>
    <property type="evidence" value="ECO:0007669"/>
    <property type="project" value="UniProtKB-KW"/>
</dbReference>
<evidence type="ECO:0000256" key="6">
    <source>
        <dbReference type="SAM" id="Coils"/>
    </source>
</evidence>
<dbReference type="PANTHER" id="PTHR43531">
    <property type="entry name" value="PROTEIN ICFG"/>
    <property type="match status" value="1"/>
</dbReference>
<dbReference type="SMART" id="SM00283">
    <property type="entry name" value="MA"/>
    <property type="match status" value="1"/>
</dbReference>
<feature type="region of interest" description="Disordered" evidence="7">
    <location>
        <begin position="519"/>
        <end position="544"/>
    </location>
</feature>
<keyword evidence="3 5" id="KW-0807">Transducer</keyword>
<keyword evidence="8" id="KW-1133">Transmembrane helix</keyword>
<keyword evidence="12" id="KW-1185">Reference proteome</keyword>
<comment type="similarity">
    <text evidence="4">Belongs to the methyl-accepting chemotaxis (MCP) protein family.</text>
</comment>
<sequence length="802" mass="87352">MRWFNHLSASIKIGLLSGLLILALAFVSYLAYDGFQRWSVYAQQVRDNRLPTIKALTQLDTERVVIRAQTFESQMQTDAYLNKEQLLKIAEQRAASWQKIEQNIDALSKLPRLTEQGQQQFARLSEDYRAWRDAYVALDAFLQALIETRDPAAYDEVMDAYRREAARVFDLSVRMGESTEEMVAGNQARAATQANTAVELANRGTQQVIWLSAFAILIAILLSVLTFISLIPPLRTLVEKFVAIGSGDYDQDIDTTRRDEVGLALKGLAAMQAKLKADIGETKRVAAENLRIRYALDSVSSNVMLSEPGGEIIYANPAVLGMFRHGAQDIRRDLPNFDPERLIGSTIDVFHKNPSHQTRMMEAMQTTHRTQIRVGGRTFALVANPISDQDRNRLGTVIEWNDRTDEVKIEQEVSRLVEGAVAGDFSSRIATSELDGFFKRLAEGLNLLVETTEVGLKDVMRVAQALAEGDLTQTITKDYPGLFGETKAGVNTTVANLKDLVSRIREAVDTIGTASNEIATGNQDLSQRTEEQASSLEETASSMEELTSTVKQNADNARQASQLAISASDVALKGGTVVSASVETMAAISESSNKIADIIGVIDGIAFQTNILALNAAVEAARAGEQGRGFAVVAAEVRNLAQRSANAAKEIKTLIGDSVAKVDAGTVQVNEAGQRMTEIVQSIKRVTDLVAEISAASNEQSSGIEQVNQAIIQMDDVTQQNAALVEEAAAAAESLEEQAQKLASVVAVFKLDQGGMRAVAEPSRARPSAKPASSHRAPQAVKVRNKPAPNKSARAEDDWDEF</sequence>
<dbReference type="Proteomes" id="UP000295717">
    <property type="component" value="Unassembled WGS sequence"/>
</dbReference>
<evidence type="ECO:0000256" key="1">
    <source>
        <dbReference type="ARBA" id="ARBA00004370"/>
    </source>
</evidence>
<protein>
    <submittedName>
        <fullName evidence="11">Methyl-accepting chemotaxis protein</fullName>
    </submittedName>
</protein>
<feature type="compositionally biased region" description="Low complexity" evidence="7">
    <location>
        <begin position="765"/>
        <end position="778"/>
    </location>
</feature>
<accession>A0A4R3N8B9</accession>
<evidence type="ECO:0000256" key="3">
    <source>
        <dbReference type="ARBA" id="ARBA00023224"/>
    </source>
</evidence>
<dbReference type="PANTHER" id="PTHR43531:SF14">
    <property type="entry name" value="METHYL-ACCEPTING CHEMOTAXIS PROTEIN I-RELATED"/>
    <property type="match status" value="1"/>
</dbReference>
<dbReference type="InterPro" id="IPR051310">
    <property type="entry name" value="MCP_chemotaxis"/>
</dbReference>
<evidence type="ECO:0000256" key="2">
    <source>
        <dbReference type="ARBA" id="ARBA00022481"/>
    </source>
</evidence>
<dbReference type="FunFam" id="1.10.287.950:FF:000001">
    <property type="entry name" value="Methyl-accepting chemotaxis sensory transducer"/>
    <property type="match status" value="1"/>
</dbReference>
<comment type="caution">
    <text evidence="11">The sequence shown here is derived from an EMBL/GenBank/DDBJ whole genome shotgun (WGS) entry which is preliminary data.</text>
</comment>
<feature type="domain" description="HAMP" evidence="10">
    <location>
        <begin position="456"/>
        <end position="502"/>
    </location>
</feature>
<dbReference type="Pfam" id="PF00672">
    <property type="entry name" value="HAMP"/>
    <property type="match status" value="1"/>
</dbReference>
<evidence type="ECO:0000313" key="11">
    <source>
        <dbReference type="EMBL" id="TCT23159.1"/>
    </source>
</evidence>
<evidence type="ECO:0000256" key="5">
    <source>
        <dbReference type="PROSITE-ProRule" id="PRU00284"/>
    </source>
</evidence>
<feature type="domain" description="Methyl-accepting transducer" evidence="9">
    <location>
        <begin position="507"/>
        <end position="736"/>
    </location>
</feature>
<dbReference type="PROSITE" id="PS50885">
    <property type="entry name" value="HAMP"/>
    <property type="match status" value="2"/>
</dbReference>
<dbReference type="Pfam" id="PF00015">
    <property type="entry name" value="MCPsignal"/>
    <property type="match status" value="1"/>
</dbReference>
<dbReference type="Gene3D" id="6.10.340.10">
    <property type="match status" value="1"/>
</dbReference>
<feature type="domain" description="HAMP" evidence="10">
    <location>
        <begin position="233"/>
        <end position="280"/>
    </location>
</feature>
<evidence type="ECO:0000256" key="4">
    <source>
        <dbReference type="ARBA" id="ARBA00029447"/>
    </source>
</evidence>
<feature type="region of interest" description="Disordered" evidence="7">
    <location>
        <begin position="758"/>
        <end position="802"/>
    </location>
</feature>
<dbReference type="GO" id="GO:0004888">
    <property type="term" value="F:transmembrane signaling receptor activity"/>
    <property type="evidence" value="ECO:0007669"/>
    <property type="project" value="TreeGrafter"/>
</dbReference>
<name>A0A4R3N8B9_9GAMM</name>
<evidence type="ECO:0000313" key="12">
    <source>
        <dbReference type="Proteomes" id="UP000295717"/>
    </source>
</evidence>
<dbReference type="InterPro" id="IPR000014">
    <property type="entry name" value="PAS"/>
</dbReference>
<keyword evidence="8" id="KW-0812">Transmembrane</keyword>
<evidence type="ECO:0000259" key="9">
    <source>
        <dbReference type="PROSITE" id="PS50111"/>
    </source>
</evidence>
<dbReference type="SUPFAM" id="SSF58104">
    <property type="entry name" value="Methyl-accepting chemotaxis protein (MCP) signaling domain"/>
    <property type="match status" value="1"/>
</dbReference>
<dbReference type="SUPFAM" id="SSF158472">
    <property type="entry name" value="HAMP domain-like"/>
    <property type="match status" value="1"/>
</dbReference>
<evidence type="ECO:0000256" key="8">
    <source>
        <dbReference type="SAM" id="Phobius"/>
    </source>
</evidence>
<feature type="coiled-coil region" evidence="6">
    <location>
        <begin position="707"/>
        <end position="745"/>
    </location>
</feature>
<gene>
    <name evidence="11" type="ORF">EDC35_102496</name>
</gene>
<dbReference type="GO" id="GO:0005886">
    <property type="term" value="C:plasma membrane"/>
    <property type="evidence" value="ECO:0007669"/>
    <property type="project" value="TreeGrafter"/>
</dbReference>
<dbReference type="CDD" id="cd06225">
    <property type="entry name" value="HAMP"/>
    <property type="match status" value="1"/>
</dbReference>
<evidence type="ECO:0000259" key="10">
    <source>
        <dbReference type="PROSITE" id="PS50885"/>
    </source>
</evidence>
<keyword evidence="8" id="KW-0472">Membrane</keyword>
<dbReference type="PROSITE" id="PS50111">
    <property type="entry name" value="CHEMOTAXIS_TRANSDUC_2"/>
    <property type="match status" value="1"/>
</dbReference>
<keyword evidence="2" id="KW-0488">Methylation</keyword>
<evidence type="ECO:0000256" key="7">
    <source>
        <dbReference type="SAM" id="MobiDB-lite"/>
    </source>
</evidence>
<keyword evidence="6" id="KW-0175">Coiled coil</keyword>
<dbReference type="InterPro" id="IPR003660">
    <property type="entry name" value="HAMP_dom"/>
</dbReference>
<dbReference type="Gene3D" id="1.10.287.950">
    <property type="entry name" value="Methyl-accepting chemotaxis protein"/>
    <property type="match status" value="1"/>
</dbReference>
<organism evidence="11 12">
    <name type="scientific">Thiobaca trueperi</name>
    <dbReference type="NCBI Taxonomy" id="127458"/>
    <lineage>
        <taxon>Bacteria</taxon>
        <taxon>Pseudomonadati</taxon>
        <taxon>Pseudomonadota</taxon>
        <taxon>Gammaproteobacteria</taxon>
        <taxon>Chromatiales</taxon>
        <taxon>Chromatiaceae</taxon>
        <taxon>Thiobaca</taxon>
    </lineage>
</organism>
<dbReference type="GO" id="GO:0006935">
    <property type="term" value="P:chemotaxis"/>
    <property type="evidence" value="ECO:0007669"/>
    <property type="project" value="TreeGrafter"/>
</dbReference>
<dbReference type="SMART" id="SM00304">
    <property type="entry name" value="HAMP"/>
    <property type="match status" value="2"/>
</dbReference>
<proteinExistence type="inferred from homology"/>
<reference evidence="11 12" key="1">
    <citation type="submission" date="2019-03" db="EMBL/GenBank/DDBJ databases">
        <title>Genomic Encyclopedia of Type Strains, Phase IV (KMG-IV): sequencing the most valuable type-strain genomes for metagenomic binning, comparative biology and taxonomic classification.</title>
        <authorList>
            <person name="Goeker M."/>
        </authorList>
    </citation>
    <scope>NUCLEOTIDE SEQUENCE [LARGE SCALE GENOMIC DNA]</scope>
    <source>
        <strain evidence="11 12">DSM 13587</strain>
    </source>
</reference>
<dbReference type="EMBL" id="SMAO01000002">
    <property type="protein sequence ID" value="TCT23159.1"/>
    <property type="molecule type" value="Genomic_DNA"/>
</dbReference>
<dbReference type="CDD" id="cd11386">
    <property type="entry name" value="MCP_signal"/>
    <property type="match status" value="1"/>
</dbReference>
<comment type="subcellular location">
    <subcellularLocation>
        <location evidence="1">Membrane</location>
    </subcellularLocation>
</comment>
<dbReference type="Pfam" id="PF18947">
    <property type="entry name" value="HAMP_2"/>
    <property type="match status" value="1"/>
</dbReference>
<dbReference type="Pfam" id="PF13188">
    <property type="entry name" value="PAS_8"/>
    <property type="match status" value="1"/>
</dbReference>
<dbReference type="AlphaFoldDB" id="A0A4R3N8B9"/>